<protein>
    <recommendedName>
        <fullName evidence="7">Ankyrin repeat domain-containing protein</fullName>
    </recommendedName>
</protein>
<reference evidence="5" key="1">
    <citation type="journal article" date="2022" name="Front. Microbiol.">
        <title>New perspectives on an old grouping: The genomic and phenotypic variability of Oxalobacter formigenes and the implications for calcium oxalate stone prevention.</title>
        <authorList>
            <person name="Chmiel J.A."/>
            <person name="Carr C."/>
            <person name="Stuivenberg G.A."/>
            <person name="Venema R."/>
            <person name="Chanyi R.M."/>
            <person name="Al K.F."/>
            <person name="Giguere D."/>
            <person name="Say H."/>
            <person name="Akouris P.P."/>
            <person name="Dominguez Romero S.A."/>
            <person name="Kwong A."/>
            <person name="Tai V."/>
            <person name="Koval S.F."/>
            <person name="Razvi H."/>
            <person name="Bjazevic J."/>
            <person name="Burton J.P."/>
        </authorList>
    </citation>
    <scope>NUCLEOTIDE SEQUENCE</scope>
    <source>
        <strain evidence="5">WoOx3</strain>
    </source>
</reference>
<proteinExistence type="predicted"/>
<dbReference type="SUPFAM" id="SSF48403">
    <property type="entry name" value="Ankyrin repeat"/>
    <property type="match status" value="1"/>
</dbReference>
<dbReference type="PANTHER" id="PTHR24171">
    <property type="entry name" value="ANKYRIN REPEAT DOMAIN-CONTAINING PROTEIN 39-RELATED"/>
    <property type="match status" value="1"/>
</dbReference>
<evidence type="ECO:0000313" key="5">
    <source>
        <dbReference type="EMBL" id="WAW09721.1"/>
    </source>
</evidence>
<dbReference type="InterPro" id="IPR002110">
    <property type="entry name" value="Ankyrin_rpt"/>
</dbReference>
<keyword evidence="1" id="KW-0677">Repeat</keyword>
<feature type="signal peptide" evidence="4">
    <location>
        <begin position="1"/>
        <end position="24"/>
    </location>
</feature>
<gene>
    <name evidence="5" type="ORF">NB640_10895</name>
</gene>
<dbReference type="EMBL" id="CP098242">
    <property type="protein sequence ID" value="WAW09721.1"/>
    <property type="molecule type" value="Genomic_DNA"/>
</dbReference>
<feature type="chain" id="PRO_5039403327" description="Ankyrin repeat domain-containing protein" evidence="4">
    <location>
        <begin position="25"/>
        <end position="244"/>
    </location>
</feature>
<name>A0A9E9P434_9BURK</name>
<dbReference type="Gene3D" id="1.25.40.20">
    <property type="entry name" value="Ankyrin repeat-containing domain"/>
    <property type="match status" value="1"/>
</dbReference>
<evidence type="ECO:0000256" key="2">
    <source>
        <dbReference type="ARBA" id="ARBA00023043"/>
    </source>
</evidence>
<keyword evidence="2 3" id="KW-0040">ANK repeat</keyword>
<evidence type="ECO:0000256" key="1">
    <source>
        <dbReference type="ARBA" id="ARBA00022737"/>
    </source>
</evidence>
<dbReference type="KEGG" id="ovb:NB640_10895"/>
<dbReference type="AlphaFoldDB" id="A0A9E9P434"/>
<dbReference type="RefSeq" id="WP_269308727.1">
    <property type="nucleotide sequence ID" value="NZ_CP098242.1"/>
</dbReference>
<dbReference type="Proteomes" id="UP001156215">
    <property type="component" value="Chromosome"/>
</dbReference>
<keyword evidence="4" id="KW-0732">Signal</keyword>
<sequence length="244" mass="26591">MKRGWSGVLATGLLVLFASMPAWGQTGSVVIEDIERQVRQTRRKKSDDIPLKGFSYICAYGSTADVEKALAAGADPKAGDPLNDDMPPLATAASYNPDPGVIQALVAAGADPSEASGTDRRTPLHFALMTNPKAGPVVGALLVADADVYALDRFQSTPIDFALNGNYRNGAFDANPREELLLMLLRTAERLPFTMPKGDRKSFMTKKLKQYEINMGRGWRDGDVIDAFKRLGADERVMKKQWGE</sequence>
<keyword evidence="6" id="KW-1185">Reference proteome</keyword>
<dbReference type="InterPro" id="IPR036770">
    <property type="entry name" value="Ankyrin_rpt-contain_sf"/>
</dbReference>
<feature type="repeat" description="ANK" evidence="3">
    <location>
        <begin position="119"/>
        <end position="153"/>
    </location>
</feature>
<accession>A0A9E9P434</accession>
<evidence type="ECO:0008006" key="7">
    <source>
        <dbReference type="Google" id="ProtNLM"/>
    </source>
</evidence>
<dbReference type="PROSITE" id="PS50088">
    <property type="entry name" value="ANK_REPEAT"/>
    <property type="match status" value="1"/>
</dbReference>
<evidence type="ECO:0000256" key="3">
    <source>
        <dbReference type="PROSITE-ProRule" id="PRU00023"/>
    </source>
</evidence>
<evidence type="ECO:0000256" key="4">
    <source>
        <dbReference type="SAM" id="SignalP"/>
    </source>
</evidence>
<evidence type="ECO:0000313" key="6">
    <source>
        <dbReference type="Proteomes" id="UP001156215"/>
    </source>
</evidence>
<organism evidence="5 6">
    <name type="scientific">Oxalobacter vibrioformis</name>
    <dbReference type="NCBI Taxonomy" id="933080"/>
    <lineage>
        <taxon>Bacteria</taxon>
        <taxon>Pseudomonadati</taxon>
        <taxon>Pseudomonadota</taxon>
        <taxon>Betaproteobacteria</taxon>
        <taxon>Burkholderiales</taxon>
        <taxon>Oxalobacteraceae</taxon>
        <taxon>Oxalobacter</taxon>
    </lineage>
</organism>